<keyword evidence="3 5" id="KW-0653">Protein transport</keyword>
<feature type="compositionally biased region" description="Basic and acidic residues" evidence="6">
    <location>
        <begin position="101"/>
        <end position="117"/>
    </location>
</feature>
<reference evidence="7" key="1">
    <citation type="journal article" date="2019" name="G3 (Bethesda)">
        <title>Genome Assemblies of Two Rare Opportunistic Yeast Pathogens: Diutina rugosa (syn. Candida rugosa) and Trichomonascus ciferrii (syn. Candida ciferrii).</title>
        <authorList>
            <person name="Mixao V."/>
            <person name="Saus E."/>
            <person name="Hansen A.P."/>
            <person name="Lass-Florl C."/>
            <person name="Gabaldon T."/>
        </authorList>
    </citation>
    <scope>NUCLEOTIDE SEQUENCE</scope>
    <source>
        <strain evidence="7">CBS 4856</strain>
    </source>
</reference>
<comment type="caution">
    <text evidence="7">The sequence shown here is derived from an EMBL/GenBank/DDBJ whole genome shotgun (WGS) entry which is preliminary data.</text>
</comment>
<protein>
    <recommendedName>
        <fullName evidence="2 5">Tethering factor for nuclear proteasome STS1</fullName>
    </recommendedName>
</protein>
<dbReference type="Proteomes" id="UP000761534">
    <property type="component" value="Unassembled WGS sequence"/>
</dbReference>
<comment type="subcellular location">
    <subcellularLocation>
        <location evidence="5">Cytoplasm</location>
    </subcellularLocation>
    <subcellularLocation>
        <location evidence="5">Nucleus</location>
    </subcellularLocation>
</comment>
<keyword evidence="5" id="KW-0963">Cytoplasm</keyword>
<evidence type="ECO:0000256" key="1">
    <source>
        <dbReference type="ARBA" id="ARBA00006199"/>
    </source>
</evidence>
<dbReference type="GO" id="GO:0071630">
    <property type="term" value="P:nuclear protein quality control by the ubiquitin-proteasome system"/>
    <property type="evidence" value="ECO:0007669"/>
    <property type="project" value="UniProtKB-UniRule"/>
</dbReference>
<keyword evidence="5" id="KW-0813">Transport</keyword>
<dbReference type="GO" id="GO:0070628">
    <property type="term" value="F:proteasome binding"/>
    <property type="evidence" value="ECO:0007669"/>
    <property type="project" value="TreeGrafter"/>
</dbReference>
<dbReference type="PANTHER" id="PTHR28032:SF1">
    <property type="entry name" value="FI02826P"/>
    <property type="match status" value="1"/>
</dbReference>
<gene>
    <name evidence="7" type="ORF">TRICI_001707</name>
</gene>
<evidence type="ECO:0000313" key="8">
    <source>
        <dbReference type="Proteomes" id="UP000761534"/>
    </source>
</evidence>
<dbReference type="GO" id="GO:0031144">
    <property type="term" value="P:proteasome localization"/>
    <property type="evidence" value="ECO:0007669"/>
    <property type="project" value="UniProtKB-UniRule"/>
</dbReference>
<dbReference type="InterPro" id="IPR038422">
    <property type="entry name" value="Cut8/Sts1_sf"/>
</dbReference>
<evidence type="ECO:0000256" key="2">
    <source>
        <dbReference type="ARBA" id="ARBA00016204"/>
    </source>
</evidence>
<dbReference type="InterPro" id="IPR013868">
    <property type="entry name" value="Cut8/Sts1_fam"/>
</dbReference>
<evidence type="ECO:0000256" key="6">
    <source>
        <dbReference type="SAM" id="MobiDB-lite"/>
    </source>
</evidence>
<accession>A0A642V8N2</accession>
<comment type="subunit">
    <text evidence="5">Binds the proteasome.</text>
</comment>
<organism evidence="7 8">
    <name type="scientific">Trichomonascus ciferrii</name>
    <dbReference type="NCBI Taxonomy" id="44093"/>
    <lineage>
        <taxon>Eukaryota</taxon>
        <taxon>Fungi</taxon>
        <taxon>Dikarya</taxon>
        <taxon>Ascomycota</taxon>
        <taxon>Saccharomycotina</taxon>
        <taxon>Dipodascomycetes</taxon>
        <taxon>Dipodascales</taxon>
        <taxon>Trichomonascaceae</taxon>
        <taxon>Trichomonascus</taxon>
        <taxon>Trichomonascus ciferrii complex</taxon>
    </lineage>
</organism>
<evidence type="ECO:0000313" key="7">
    <source>
        <dbReference type="EMBL" id="KAA8916143.1"/>
    </source>
</evidence>
<dbReference type="GO" id="GO:0005737">
    <property type="term" value="C:cytoplasm"/>
    <property type="evidence" value="ECO:0007669"/>
    <property type="project" value="UniProtKB-SubCell"/>
</dbReference>
<evidence type="ECO:0000256" key="5">
    <source>
        <dbReference type="RuleBase" id="RU368013"/>
    </source>
</evidence>
<dbReference type="AlphaFoldDB" id="A0A642V8N2"/>
<keyword evidence="4 5" id="KW-0539">Nucleus</keyword>
<evidence type="ECO:0000256" key="4">
    <source>
        <dbReference type="ARBA" id="ARBA00023242"/>
    </source>
</evidence>
<dbReference type="GO" id="GO:0015031">
    <property type="term" value="P:protein transport"/>
    <property type="evidence" value="ECO:0007669"/>
    <property type="project" value="UniProtKB-UniRule"/>
</dbReference>
<feature type="region of interest" description="Disordered" evidence="6">
    <location>
        <begin position="80"/>
        <end position="137"/>
    </location>
</feature>
<name>A0A642V8N2_9ASCO</name>
<dbReference type="Pfam" id="PF08559">
    <property type="entry name" value="Cut8"/>
    <property type="match status" value="1"/>
</dbReference>
<dbReference type="OrthoDB" id="10061064at2759"/>
<sequence length="358" mass="40268">MPNGDAWVKLFWDFSQHGICYINVGSAFGTTSFYTDFFLDPNMVISAVLPPSTGWGFQYSSASVPATPERHEMANCHPFSSAGQHQQVHTEPRLSQKRKNHSPDRIDVDHSDEERFNRPMATPTRSKRARMSNNGHQGLPISRLIETLDRKGLQNLIESACQANPAVAAQISATAPRVTVDSAVQNLRDYLEAVYTHLPYTGKGGDDRSDYAYLRVRGYIEEFLSAFADYTSHFLPPNESQPSNTLAFLDNATSLLHNLPIWTDGINNHQRNMAYEELNSAWIFAIKEASKKANGLGLAHGGWEHKLARHNDASNNRLQSALNYLNQELSWLNCMQPNNYNLFDPSRQVSPSRATVWE</sequence>
<comment type="function">
    <text evidence="5">Involved in ubiquitin-mediated protein degradation. Regulatory factor in the ubiquitin/proteasome pathway that controls the turnover of proteasome substrates. Targets proteasomes to the nucleus and facilitates the degradation of nuclear proteins.</text>
</comment>
<comment type="similarity">
    <text evidence="1 5">Belongs to the cut8/STS1 family.</text>
</comment>
<proteinExistence type="inferred from homology"/>
<dbReference type="PANTHER" id="PTHR28032">
    <property type="entry name" value="FI02826P"/>
    <property type="match status" value="1"/>
</dbReference>
<keyword evidence="8" id="KW-1185">Reference proteome</keyword>
<dbReference type="GO" id="GO:0031965">
    <property type="term" value="C:nuclear membrane"/>
    <property type="evidence" value="ECO:0007669"/>
    <property type="project" value="TreeGrafter"/>
</dbReference>
<dbReference type="Gene3D" id="1.20.58.1590">
    <property type="entry name" value="Tethering factor for nuclear proteasome Cut8/Sts1"/>
    <property type="match status" value="1"/>
</dbReference>
<evidence type="ECO:0000256" key="3">
    <source>
        <dbReference type="ARBA" id="ARBA00022927"/>
    </source>
</evidence>
<dbReference type="VEuPathDB" id="FungiDB:TRICI_001707"/>
<dbReference type="EMBL" id="SWFS01000121">
    <property type="protein sequence ID" value="KAA8916143.1"/>
    <property type="molecule type" value="Genomic_DNA"/>
</dbReference>